<dbReference type="EMBL" id="CP016076">
    <property type="protein sequence ID" value="APU17291.1"/>
    <property type="molecule type" value="Genomic_DNA"/>
</dbReference>
<dbReference type="AlphaFoldDB" id="A0AAC9LH94"/>
<dbReference type="KEGG" id="acad:UA74_26430"/>
<proteinExistence type="predicted"/>
<sequence>MTEKIRAERAADGSEVAVVAASRGTQGRLHVMLTSMKRETSW</sequence>
<keyword evidence="2" id="KW-1185">Reference proteome</keyword>
<evidence type="ECO:0000313" key="1">
    <source>
        <dbReference type="EMBL" id="APU17291.1"/>
    </source>
</evidence>
<organism evidence="1 2">
    <name type="scientific">Actinoalloteichus fjordicus</name>
    <dbReference type="NCBI Taxonomy" id="1612552"/>
    <lineage>
        <taxon>Bacteria</taxon>
        <taxon>Bacillati</taxon>
        <taxon>Actinomycetota</taxon>
        <taxon>Actinomycetes</taxon>
        <taxon>Pseudonocardiales</taxon>
        <taxon>Pseudonocardiaceae</taxon>
        <taxon>Actinoalloteichus</taxon>
    </lineage>
</organism>
<accession>A0AAC9LH94</accession>
<evidence type="ECO:0000313" key="2">
    <source>
        <dbReference type="Proteomes" id="UP000185511"/>
    </source>
</evidence>
<dbReference type="Proteomes" id="UP000185511">
    <property type="component" value="Chromosome"/>
</dbReference>
<dbReference type="RefSeq" id="WP_257787489.1">
    <property type="nucleotide sequence ID" value="NZ_CP016076.1"/>
</dbReference>
<gene>
    <name evidence="1" type="ORF">UA74_26430</name>
</gene>
<protein>
    <submittedName>
        <fullName evidence="1">Uncharacterized protein</fullName>
    </submittedName>
</protein>
<reference evidence="2" key="1">
    <citation type="submission" date="2016-06" db="EMBL/GenBank/DDBJ databases">
        <title>Complete genome sequence of Actinoalloteichus fjordicus DSM 46855 (=ADI127-17), type strain of the new species Actinoalloteichus fjordicus.</title>
        <authorList>
            <person name="Ruckert C."/>
            <person name="Nouioui I."/>
            <person name="Willmese J."/>
            <person name="van Wezel G."/>
            <person name="Klenk H.-P."/>
            <person name="Kalinowski J."/>
            <person name="Zotchev S.B."/>
        </authorList>
    </citation>
    <scope>NUCLEOTIDE SEQUENCE [LARGE SCALE GENOMIC DNA]</scope>
    <source>
        <strain evidence="2">ADI127-7</strain>
    </source>
</reference>
<name>A0AAC9LH94_9PSEU</name>